<comment type="caution">
    <text evidence="3">The sequence shown here is derived from an EMBL/GenBank/DDBJ whole genome shotgun (WGS) entry which is preliminary data.</text>
</comment>
<name>A0A921NSA4_9RHOB</name>
<protein>
    <submittedName>
        <fullName evidence="3">Transposase domain containing protein</fullName>
    </submittedName>
</protein>
<gene>
    <name evidence="3" type="ORF">PMES_03295</name>
</gene>
<dbReference type="GO" id="GO:0006313">
    <property type="term" value="P:DNA transposition"/>
    <property type="evidence" value="ECO:0007669"/>
    <property type="project" value="InterPro"/>
</dbReference>
<proteinExistence type="predicted"/>
<dbReference type="GO" id="GO:0004803">
    <property type="term" value="F:transposase activity"/>
    <property type="evidence" value="ECO:0007669"/>
    <property type="project" value="InterPro"/>
</dbReference>
<dbReference type="OrthoDB" id="8261795at2"/>
<dbReference type="GO" id="GO:0003677">
    <property type="term" value="F:DNA binding"/>
    <property type="evidence" value="ECO:0007669"/>
    <property type="project" value="InterPro"/>
</dbReference>
<evidence type="ECO:0000313" key="3">
    <source>
        <dbReference type="EMBL" id="KAF0674403.1"/>
    </source>
</evidence>
<reference evidence="3" key="1">
    <citation type="submission" date="2013-03" db="EMBL/GenBank/DDBJ databases">
        <title>Genome Sequence of the Profundibacterium mesophilum strain KAUST100406-0324T from Red Sea, a novel genus in the family Rhodobacteraceae.</title>
        <authorList>
            <person name="Essack M."/>
            <person name="Alam I."/>
            <person name="Lafi F."/>
            <person name="Alawi W."/>
            <person name="Kamanu F."/>
            <person name="Al-Suwailem A."/>
            <person name="Lee O.O."/>
            <person name="Xu Y."/>
            <person name="Bajic V."/>
            <person name="Qian P.-Y."/>
            <person name="Archer J."/>
        </authorList>
    </citation>
    <scope>NUCLEOTIDE SEQUENCE</scope>
    <source>
        <strain evidence="3">KAUST100406-0324</strain>
    </source>
</reference>
<dbReference type="InterPro" id="IPR002525">
    <property type="entry name" value="Transp_IS110-like_N"/>
</dbReference>
<dbReference type="Pfam" id="PF02371">
    <property type="entry name" value="Transposase_20"/>
    <property type="match status" value="1"/>
</dbReference>
<dbReference type="Pfam" id="PF01548">
    <property type="entry name" value="DEDD_Tnp_IS110"/>
    <property type="match status" value="1"/>
</dbReference>
<accession>A0A921NSA4</accession>
<dbReference type="AlphaFoldDB" id="A0A921NSA4"/>
<evidence type="ECO:0000259" key="2">
    <source>
        <dbReference type="Pfam" id="PF02371"/>
    </source>
</evidence>
<dbReference type="InterPro" id="IPR047650">
    <property type="entry name" value="Transpos_IS110"/>
</dbReference>
<keyword evidence="4" id="KW-1185">Reference proteome</keyword>
<evidence type="ECO:0000259" key="1">
    <source>
        <dbReference type="Pfam" id="PF01548"/>
    </source>
</evidence>
<feature type="domain" description="Transposase IS116/IS110/IS902 C-terminal" evidence="2">
    <location>
        <begin position="212"/>
        <end position="287"/>
    </location>
</feature>
<feature type="domain" description="Transposase IS110-like N-terminal" evidence="1">
    <location>
        <begin position="6"/>
        <end position="143"/>
    </location>
</feature>
<dbReference type="EMBL" id="APKE01000066">
    <property type="protein sequence ID" value="KAF0674403.1"/>
    <property type="molecule type" value="Genomic_DNA"/>
</dbReference>
<dbReference type="Proteomes" id="UP000698242">
    <property type="component" value="Unassembled WGS sequence"/>
</dbReference>
<dbReference type="PANTHER" id="PTHR33055">
    <property type="entry name" value="TRANSPOSASE FOR INSERTION SEQUENCE ELEMENT IS1111A"/>
    <property type="match status" value="1"/>
</dbReference>
<sequence>MDIEVLGIDLGKTVCSLAGLDATGAVVYRKRLQRHRLLDLLEGLDPCVVAMEACGGAHHIGRFCLEHGHEPRLMSPLYVRPYVKVHKNDDRDAEAIAEAATRPTMSFVAIKSEEQLDLQALHRARERLVTERTRLINQGRGFLMERGIRVGTGRHVFQKELVRLVATGTADLSHRILSMLSDMMAELATINDRVEAIDTEIKALAKADADMQRLMEIPGVGPTIASALVAAVGTGSSFAKGRDLAAWLGLVPRQITTGGKAKLIGISKHGNRYLRKLFIHGARTVLHLVRNRTSPITQWADGLKERAHVNVAAVAMANKMARIAWAVLTKGERYRPVALVGT</sequence>
<evidence type="ECO:0000313" key="4">
    <source>
        <dbReference type="Proteomes" id="UP000698242"/>
    </source>
</evidence>
<dbReference type="InterPro" id="IPR003346">
    <property type="entry name" value="Transposase_20"/>
</dbReference>
<dbReference type="NCBIfam" id="NF033542">
    <property type="entry name" value="transpos_IS110"/>
    <property type="match status" value="1"/>
</dbReference>
<organism evidence="3 4">
    <name type="scientific">Profundibacterium mesophilum KAUST100406-0324</name>
    <dbReference type="NCBI Taxonomy" id="1037889"/>
    <lineage>
        <taxon>Bacteria</taxon>
        <taxon>Pseudomonadati</taxon>
        <taxon>Pseudomonadota</taxon>
        <taxon>Alphaproteobacteria</taxon>
        <taxon>Rhodobacterales</taxon>
        <taxon>Roseobacteraceae</taxon>
        <taxon>Profundibacterium</taxon>
    </lineage>
</organism>
<dbReference type="RefSeq" id="WP_159966755.1">
    <property type="nucleotide sequence ID" value="NZ_APKE01000066.1"/>
</dbReference>
<dbReference type="PANTHER" id="PTHR33055:SF3">
    <property type="entry name" value="PUTATIVE TRANSPOSASE FOR IS117-RELATED"/>
    <property type="match status" value="1"/>
</dbReference>